<feature type="domain" description="GH26" evidence="9">
    <location>
        <begin position="228"/>
        <end position="543"/>
    </location>
</feature>
<dbReference type="InterPro" id="IPR022790">
    <property type="entry name" value="GH26_dom"/>
</dbReference>
<evidence type="ECO:0000256" key="6">
    <source>
        <dbReference type="PROSITE-ProRule" id="PRU01100"/>
    </source>
</evidence>
<keyword evidence="3 8" id="KW-0732">Signal</keyword>
<evidence type="ECO:0000256" key="5">
    <source>
        <dbReference type="ARBA" id="ARBA00023295"/>
    </source>
</evidence>
<protein>
    <recommendedName>
        <fullName evidence="9">GH26 domain-containing protein</fullName>
    </recommendedName>
</protein>
<keyword evidence="2" id="KW-0964">Secreted</keyword>
<feature type="signal peptide" evidence="8">
    <location>
        <begin position="1"/>
        <end position="33"/>
    </location>
</feature>
<dbReference type="SUPFAM" id="SSF51445">
    <property type="entry name" value="(Trans)glycosidases"/>
    <property type="match status" value="1"/>
</dbReference>
<accession>A0A8J3BFL5</accession>
<evidence type="ECO:0000256" key="2">
    <source>
        <dbReference type="ARBA" id="ARBA00022525"/>
    </source>
</evidence>
<reference evidence="10" key="1">
    <citation type="journal article" date="2014" name="Int. J. Syst. Evol. Microbiol.">
        <title>Complete genome sequence of Corynebacterium casei LMG S-19264T (=DSM 44701T), isolated from a smear-ripened cheese.</title>
        <authorList>
            <consortium name="US DOE Joint Genome Institute (JGI-PGF)"/>
            <person name="Walter F."/>
            <person name="Albersmeier A."/>
            <person name="Kalinowski J."/>
            <person name="Ruckert C."/>
        </authorList>
    </citation>
    <scope>NUCLEOTIDE SEQUENCE</scope>
    <source>
        <strain evidence="10">JCM 3091</strain>
    </source>
</reference>
<reference evidence="10" key="2">
    <citation type="submission" date="2020-09" db="EMBL/GenBank/DDBJ databases">
        <authorList>
            <person name="Sun Q."/>
            <person name="Ohkuma M."/>
        </authorList>
    </citation>
    <scope>NUCLEOTIDE SEQUENCE</scope>
    <source>
        <strain evidence="10">JCM 3091</strain>
    </source>
</reference>
<comment type="similarity">
    <text evidence="6">Belongs to the glycosyl hydrolase 26 family.</text>
</comment>
<evidence type="ECO:0000256" key="3">
    <source>
        <dbReference type="ARBA" id="ARBA00022729"/>
    </source>
</evidence>
<gene>
    <name evidence="10" type="ORF">GCM10010124_07940</name>
</gene>
<evidence type="ECO:0000259" key="9">
    <source>
        <dbReference type="PROSITE" id="PS51764"/>
    </source>
</evidence>
<feature type="active site" description="Nucleophile" evidence="6">
    <location>
        <position position="478"/>
    </location>
</feature>
<comment type="subcellular location">
    <subcellularLocation>
        <location evidence="1">Secreted</location>
    </subcellularLocation>
</comment>
<dbReference type="GO" id="GO:0005576">
    <property type="term" value="C:extracellular region"/>
    <property type="evidence" value="ECO:0007669"/>
    <property type="project" value="UniProtKB-SubCell"/>
</dbReference>
<keyword evidence="5 6" id="KW-0326">Glycosidase</keyword>
<evidence type="ECO:0000256" key="4">
    <source>
        <dbReference type="ARBA" id="ARBA00022801"/>
    </source>
</evidence>
<evidence type="ECO:0000256" key="8">
    <source>
        <dbReference type="SAM" id="SignalP"/>
    </source>
</evidence>
<evidence type="ECO:0000313" key="10">
    <source>
        <dbReference type="EMBL" id="GGK17787.1"/>
    </source>
</evidence>
<name>A0A8J3BFL5_9ACTN</name>
<feature type="chain" id="PRO_5039094291" description="GH26 domain-containing protein" evidence="8">
    <location>
        <begin position="34"/>
        <end position="551"/>
    </location>
</feature>
<dbReference type="EMBL" id="BMQC01000002">
    <property type="protein sequence ID" value="GGK17787.1"/>
    <property type="molecule type" value="Genomic_DNA"/>
</dbReference>
<comment type="caution">
    <text evidence="10">The sequence shown here is derived from an EMBL/GenBank/DDBJ whole genome shotgun (WGS) entry which is preliminary data.</text>
</comment>
<dbReference type="PROSITE" id="PS51318">
    <property type="entry name" value="TAT"/>
    <property type="match status" value="1"/>
</dbReference>
<sequence length="551" mass="59213">MSKRTITRFGVRQATRRTALPLLAAAVMCGASAVVATGAAAATTSTAAYVAVEDAYSVSGATKTATGSWTKLVTGRSGAQSYTTYLKFKVGALAAGTSVSKATLTLTRDVETFPAALRLKKAGSAAWAESALTHRSRPAVGTDIAAAAPAPTAATVTFDLGKNVLAGGVYAFAVTTPVAKLARFRSSEAAAGKPTLRLTVVKATAPTPAPVDPTPAPVDPTPAPVNPTPAPSTPAPTGPCTVDALLVPSCNILWGAAAGGFSETPRDQAMREWEAKSGREGNTVYHTYHRGDEMFPTKAEVAMANEPGKQRLLFINWKVNYGGKWADVAAGRQDARIDKLSAYLKATYQDKFFLTFHHEPENDVNNTPGSGMTAKDFANMFRYTVQRMRANGVGNAVFVVAYMGIEKFYNQPWWNELYPGDDVVDWIGLDAYVASQPGGYHYGTLKDLMNRTTDKTKFPGFYNWHQAHHAGKPLMLSEWGVHEYAADPAQKAKTLSTVLDEMKQFPAIKGMFWFDTAKDQNGSDIRIDSSTGALDEFRRIAADPRFDVTVR</sequence>
<dbReference type="AlphaFoldDB" id="A0A8J3BFL5"/>
<organism evidence="10 11">
    <name type="scientific">Pilimelia terevasa</name>
    <dbReference type="NCBI Taxonomy" id="53372"/>
    <lineage>
        <taxon>Bacteria</taxon>
        <taxon>Bacillati</taxon>
        <taxon>Actinomycetota</taxon>
        <taxon>Actinomycetes</taxon>
        <taxon>Micromonosporales</taxon>
        <taxon>Micromonosporaceae</taxon>
        <taxon>Pilimelia</taxon>
    </lineage>
</organism>
<evidence type="ECO:0000256" key="1">
    <source>
        <dbReference type="ARBA" id="ARBA00004613"/>
    </source>
</evidence>
<keyword evidence="4 6" id="KW-0378">Hydrolase</keyword>
<dbReference type="NCBIfam" id="NF033679">
    <property type="entry name" value="DNRLRE_dom"/>
    <property type="match status" value="1"/>
</dbReference>
<dbReference type="PROSITE" id="PS51764">
    <property type="entry name" value="GH26"/>
    <property type="match status" value="1"/>
</dbReference>
<dbReference type="Pfam" id="PF24517">
    <property type="entry name" value="CBM96"/>
    <property type="match status" value="1"/>
</dbReference>
<evidence type="ECO:0000313" key="11">
    <source>
        <dbReference type="Proteomes" id="UP000662200"/>
    </source>
</evidence>
<dbReference type="RefSeq" id="WP_189112794.1">
    <property type="nucleotide sequence ID" value="NZ_BMQC01000002.1"/>
</dbReference>
<feature type="compositionally biased region" description="Pro residues" evidence="7">
    <location>
        <begin position="207"/>
        <end position="236"/>
    </location>
</feature>
<feature type="active site" description="Proton donor" evidence="6">
    <location>
        <position position="359"/>
    </location>
</feature>
<evidence type="ECO:0000256" key="7">
    <source>
        <dbReference type="SAM" id="MobiDB-lite"/>
    </source>
</evidence>
<dbReference type="InterPro" id="IPR006311">
    <property type="entry name" value="TAT_signal"/>
</dbReference>
<proteinExistence type="inferred from homology"/>
<keyword evidence="11" id="KW-1185">Reference proteome</keyword>
<dbReference type="InterPro" id="IPR055372">
    <property type="entry name" value="CBM96"/>
</dbReference>
<dbReference type="Proteomes" id="UP000662200">
    <property type="component" value="Unassembled WGS sequence"/>
</dbReference>
<dbReference type="InterPro" id="IPR017853">
    <property type="entry name" value="GH"/>
</dbReference>
<dbReference type="GO" id="GO:0004553">
    <property type="term" value="F:hydrolase activity, hydrolyzing O-glycosyl compounds"/>
    <property type="evidence" value="ECO:0007669"/>
    <property type="project" value="InterPro"/>
</dbReference>
<feature type="region of interest" description="Disordered" evidence="7">
    <location>
        <begin position="205"/>
        <end position="236"/>
    </location>
</feature>
<dbReference type="Gene3D" id="3.20.20.80">
    <property type="entry name" value="Glycosidases"/>
    <property type="match status" value="1"/>
</dbReference>